<dbReference type="PANTHER" id="PTHR30069:SF29">
    <property type="entry name" value="HEMOGLOBIN AND HEMOGLOBIN-HAPTOGLOBIN-BINDING PROTEIN 1-RELATED"/>
    <property type="match status" value="1"/>
</dbReference>
<evidence type="ECO:0000256" key="4">
    <source>
        <dbReference type="ARBA" id="ARBA00022692"/>
    </source>
</evidence>
<keyword evidence="16" id="KW-1185">Reference proteome</keyword>
<dbReference type="InterPro" id="IPR012910">
    <property type="entry name" value="Plug_dom"/>
</dbReference>
<evidence type="ECO:0000313" key="15">
    <source>
        <dbReference type="EMBL" id="KAA5537173.1"/>
    </source>
</evidence>
<dbReference type="GO" id="GO:0009279">
    <property type="term" value="C:cell outer membrane"/>
    <property type="evidence" value="ECO:0007669"/>
    <property type="project" value="UniProtKB-SubCell"/>
</dbReference>
<evidence type="ECO:0000256" key="6">
    <source>
        <dbReference type="ARBA" id="ARBA00023077"/>
    </source>
</evidence>
<evidence type="ECO:0000256" key="10">
    <source>
        <dbReference type="PROSITE-ProRule" id="PRU01360"/>
    </source>
</evidence>
<name>A0A5M6CQC5_9BACT</name>
<keyword evidence="9 10" id="KW-0998">Cell outer membrane</keyword>
<keyword evidence="5 12" id="KW-0732">Signal</keyword>
<dbReference type="GO" id="GO:0044718">
    <property type="term" value="P:siderophore transmembrane transport"/>
    <property type="evidence" value="ECO:0007669"/>
    <property type="project" value="TreeGrafter"/>
</dbReference>
<dbReference type="Gene3D" id="2.170.130.10">
    <property type="entry name" value="TonB-dependent receptor, plug domain"/>
    <property type="match status" value="1"/>
</dbReference>
<feature type="chain" id="PRO_5024302957" evidence="12">
    <location>
        <begin position="22"/>
        <end position="663"/>
    </location>
</feature>
<evidence type="ECO:0000256" key="8">
    <source>
        <dbReference type="ARBA" id="ARBA00023170"/>
    </source>
</evidence>
<feature type="signal peptide" evidence="12">
    <location>
        <begin position="1"/>
        <end position="21"/>
    </location>
</feature>
<keyword evidence="2 10" id="KW-0813">Transport</keyword>
<evidence type="ECO:0000313" key="16">
    <source>
        <dbReference type="Proteomes" id="UP000323632"/>
    </source>
</evidence>
<dbReference type="Proteomes" id="UP000323632">
    <property type="component" value="Unassembled WGS sequence"/>
</dbReference>
<accession>A0A5M6CQC5</accession>
<keyword evidence="6 11" id="KW-0798">TonB box</keyword>
<sequence>MKYIFTALLFCSVFGIKQAHAQIPIKTDDDPEYDNPVMGEDDSLYSNGPADTSSDLKYYIQPLNEITIQENRLQIPFAKQNRNITILDQSIIRTLPVKSVNELLTYVAGVDVRQRGPWGTQADIGIDGGTFDETLVLIDGIKISDPQTGHNMMNIPVPLSAVDRIEVLRGPAARIYGVNALNGAINIITKKPTQTGIMANVYAGSSFNKDTSNGKLFGGYGAEVSASLAGDYTQHLLSFSRQQASGYRYNTAFNNDKVYYQNQTTLSKAVSLQLMGGFVYNSFGANAFYSAPGDKESKETVQTGLAGIGATIQATPYWTIKPRVSYRYNNDDYIYIRQKPAVYNNRHETNVIDAELNNTFNTDIGDFGLGLELRNDKINSNSLGKRNRDNYGFFGEYSFNKIERLLVNIGAYANYNSDFGWRVMPGIDAGYRIYSGLRVFANAGVGQRLPTYTDLYYKGPANIGNPNLLPEYSYNVEGGLKYNDKQLNASISYFNRRTEGFIDWVKDTITDPWTTVNYQKINTQGISFAVDYRWRSEDAKYAKVAIITGFSYSYLDVKSKGSQSLDGDAKLSNYALQNLRNQVCANANFEFFHTLNITLAGRYQQRVNYIDYFLLDAKVSYAIQRFNIYAEVNNLTDVQYIEAAAVPMPGRWVTLGLKWAWWK</sequence>
<dbReference type="PANTHER" id="PTHR30069">
    <property type="entry name" value="TONB-DEPENDENT OUTER MEMBRANE RECEPTOR"/>
    <property type="match status" value="1"/>
</dbReference>
<protein>
    <submittedName>
        <fullName evidence="15">TonB-dependent receptor</fullName>
    </submittedName>
</protein>
<dbReference type="InterPro" id="IPR037066">
    <property type="entry name" value="Plug_dom_sf"/>
</dbReference>
<dbReference type="GO" id="GO:0015344">
    <property type="term" value="F:siderophore uptake transmembrane transporter activity"/>
    <property type="evidence" value="ECO:0007669"/>
    <property type="project" value="TreeGrafter"/>
</dbReference>
<evidence type="ECO:0000256" key="3">
    <source>
        <dbReference type="ARBA" id="ARBA00022452"/>
    </source>
</evidence>
<dbReference type="InterPro" id="IPR036942">
    <property type="entry name" value="Beta-barrel_TonB_sf"/>
</dbReference>
<gene>
    <name evidence="15" type="ORF">F0919_05735</name>
</gene>
<evidence type="ECO:0000259" key="14">
    <source>
        <dbReference type="Pfam" id="PF07715"/>
    </source>
</evidence>
<comment type="subcellular location">
    <subcellularLocation>
        <location evidence="1 10">Cell outer membrane</location>
        <topology evidence="1 10">Multi-pass membrane protein</topology>
    </subcellularLocation>
</comment>
<keyword evidence="4 10" id="KW-0812">Transmembrane</keyword>
<evidence type="ECO:0000256" key="1">
    <source>
        <dbReference type="ARBA" id="ARBA00004571"/>
    </source>
</evidence>
<keyword evidence="7 10" id="KW-0472">Membrane</keyword>
<evidence type="ECO:0000256" key="7">
    <source>
        <dbReference type="ARBA" id="ARBA00023136"/>
    </source>
</evidence>
<dbReference type="AlphaFoldDB" id="A0A5M6CQC5"/>
<evidence type="ECO:0000259" key="13">
    <source>
        <dbReference type="Pfam" id="PF00593"/>
    </source>
</evidence>
<dbReference type="InterPro" id="IPR039426">
    <property type="entry name" value="TonB-dep_rcpt-like"/>
</dbReference>
<keyword evidence="8 15" id="KW-0675">Receptor</keyword>
<evidence type="ECO:0000256" key="12">
    <source>
        <dbReference type="SAM" id="SignalP"/>
    </source>
</evidence>
<evidence type="ECO:0000256" key="11">
    <source>
        <dbReference type="RuleBase" id="RU003357"/>
    </source>
</evidence>
<feature type="domain" description="TonB-dependent receptor plug" evidence="14">
    <location>
        <begin position="81"/>
        <end position="184"/>
    </location>
</feature>
<evidence type="ECO:0000256" key="5">
    <source>
        <dbReference type="ARBA" id="ARBA00022729"/>
    </source>
</evidence>
<evidence type="ECO:0000256" key="9">
    <source>
        <dbReference type="ARBA" id="ARBA00023237"/>
    </source>
</evidence>
<comment type="caution">
    <text evidence="15">The sequence shown here is derived from an EMBL/GenBank/DDBJ whole genome shotgun (WGS) entry which is preliminary data.</text>
</comment>
<dbReference type="Gene3D" id="2.40.170.20">
    <property type="entry name" value="TonB-dependent receptor, beta-barrel domain"/>
    <property type="match status" value="1"/>
</dbReference>
<dbReference type="PROSITE" id="PS52016">
    <property type="entry name" value="TONB_DEPENDENT_REC_3"/>
    <property type="match status" value="1"/>
</dbReference>
<evidence type="ECO:0000256" key="2">
    <source>
        <dbReference type="ARBA" id="ARBA00022448"/>
    </source>
</evidence>
<comment type="similarity">
    <text evidence="10 11">Belongs to the TonB-dependent receptor family.</text>
</comment>
<feature type="domain" description="TonB-dependent receptor-like beta-barrel" evidence="13">
    <location>
        <begin position="247"/>
        <end position="635"/>
    </location>
</feature>
<dbReference type="InterPro" id="IPR000531">
    <property type="entry name" value="Beta-barrel_TonB"/>
</dbReference>
<proteinExistence type="inferred from homology"/>
<reference evidence="15 16" key="1">
    <citation type="submission" date="2019-09" db="EMBL/GenBank/DDBJ databases">
        <title>Genome sequence and assembly of Taibaiella sp.</title>
        <authorList>
            <person name="Chhetri G."/>
        </authorList>
    </citation>
    <scope>NUCLEOTIDE SEQUENCE [LARGE SCALE GENOMIC DNA]</scope>
    <source>
        <strain evidence="15 16">KVB11</strain>
    </source>
</reference>
<keyword evidence="3 10" id="KW-1134">Transmembrane beta strand</keyword>
<dbReference type="Pfam" id="PF00593">
    <property type="entry name" value="TonB_dep_Rec_b-barrel"/>
    <property type="match status" value="1"/>
</dbReference>
<dbReference type="EMBL" id="VWSH01000001">
    <property type="protein sequence ID" value="KAA5537173.1"/>
    <property type="molecule type" value="Genomic_DNA"/>
</dbReference>
<dbReference type="Pfam" id="PF07715">
    <property type="entry name" value="Plug"/>
    <property type="match status" value="1"/>
</dbReference>
<organism evidence="15 16">
    <name type="scientific">Taibaiella lutea</name>
    <dbReference type="NCBI Taxonomy" id="2608001"/>
    <lineage>
        <taxon>Bacteria</taxon>
        <taxon>Pseudomonadati</taxon>
        <taxon>Bacteroidota</taxon>
        <taxon>Chitinophagia</taxon>
        <taxon>Chitinophagales</taxon>
        <taxon>Chitinophagaceae</taxon>
        <taxon>Taibaiella</taxon>
    </lineage>
</organism>
<dbReference type="RefSeq" id="WP_150031749.1">
    <property type="nucleotide sequence ID" value="NZ_VWSH01000001.1"/>
</dbReference>
<dbReference type="SUPFAM" id="SSF56935">
    <property type="entry name" value="Porins"/>
    <property type="match status" value="1"/>
</dbReference>